<dbReference type="InterPro" id="IPR027417">
    <property type="entry name" value="P-loop_NTPase"/>
</dbReference>
<dbReference type="PRINTS" id="PR00328">
    <property type="entry name" value="SAR1GTPBP"/>
</dbReference>
<dbReference type="PANTHER" id="PTHR45732:SF7">
    <property type="entry name" value="ADP-RIBOSYLATION FACTOR-LIKE PROTEIN 8"/>
    <property type="match status" value="1"/>
</dbReference>
<dbReference type="SMART" id="SM00177">
    <property type="entry name" value="ARF"/>
    <property type="match status" value="1"/>
</dbReference>
<keyword evidence="4" id="KW-0460">Magnesium</keyword>
<dbReference type="GO" id="GO:0046872">
    <property type="term" value="F:metal ion binding"/>
    <property type="evidence" value="ECO:0007669"/>
    <property type="project" value="UniProtKB-KW"/>
</dbReference>
<feature type="binding site" evidence="3">
    <location>
        <position position="80"/>
    </location>
    <ligand>
        <name>GTP</name>
        <dbReference type="ChEBI" id="CHEBI:37565"/>
    </ligand>
</feature>
<comment type="similarity">
    <text evidence="5">Belongs to the small GTPase superfamily. Arf family.</text>
</comment>
<evidence type="ECO:0000256" key="3">
    <source>
        <dbReference type="PIRSR" id="PIRSR606689-1"/>
    </source>
</evidence>
<dbReference type="AlphaFoldDB" id="A0A8J2T5T9"/>
<dbReference type="SUPFAM" id="SSF52540">
    <property type="entry name" value="P-loop containing nucleoside triphosphate hydrolases"/>
    <property type="match status" value="1"/>
</dbReference>
<dbReference type="InterPro" id="IPR005225">
    <property type="entry name" value="Small_GTP-bd"/>
</dbReference>
<dbReference type="EMBL" id="HG316456">
    <property type="protein sequence ID" value="CDF89139.1"/>
    <property type="molecule type" value="Genomic_DNA"/>
</dbReference>
<feature type="binding site" evidence="4">
    <location>
        <position position="58"/>
    </location>
    <ligand>
        <name>Mg(2+)</name>
        <dbReference type="ChEBI" id="CHEBI:18420"/>
    </ligand>
</feature>
<evidence type="ECO:0000256" key="1">
    <source>
        <dbReference type="ARBA" id="ARBA00022741"/>
    </source>
</evidence>
<dbReference type="InterPro" id="IPR006689">
    <property type="entry name" value="Small_GTPase_ARF/SAR"/>
</dbReference>
<dbReference type="GO" id="GO:0003924">
    <property type="term" value="F:GTPase activity"/>
    <property type="evidence" value="ECO:0007669"/>
    <property type="project" value="InterPro"/>
</dbReference>
<dbReference type="Pfam" id="PF00025">
    <property type="entry name" value="Arf"/>
    <property type="match status" value="1"/>
</dbReference>
<organism evidence="6 7">
    <name type="scientific">Zygosaccharomyces bailii (strain CLIB 213 / ATCC 58445 / CBS 680 / BCRC 21525 / NBRC 1098 / NCYC 1416 / NRRL Y-2227)</name>
    <dbReference type="NCBI Taxonomy" id="1333698"/>
    <lineage>
        <taxon>Eukaryota</taxon>
        <taxon>Fungi</taxon>
        <taxon>Dikarya</taxon>
        <taxon>Ascomycota</taxon>
        <taxon>Saccharomycotina</taxon>
        <taxon>Saccharomycetes</taxon>
        <taxon>Saccharomycetales</taxon>
        <taxon>Saccharomycetaceae</taxon>
        <taxon>Zygosaccharomyces</taxon>
    </lineage>
</organism>
<keyword evidence="2 3" id="KW-0342">GTP-binding</keyword>
<feature type="binding site" evidence="3">
    <location>
        <begin position="33"/>
        <end position="40"/>
    </location>
    <ligand>
        <name>GTP</name>
        <dbReference type="ChEBI" id="CHEBI:37565"/>
    </ligand>
</feature>
<evidence type="ECO:0000313" key="7">
    <source>
        <dbReference type="Proteomes" id="UP000019375"/>
    </source>
</evidence>
<dbReference type="SMART" id="SM00178">
    <property type="entry name" value="SAR"/>
    <property type="match status" value="1"/>
</dbReference>
<accession>A0A8J2T5T9</accession>
<dbReference type="Proteomes" id="UP000019375">
    <property type="component" value="Unassembled WGS sequence"/>
</dbReference>
<dbReference type="OrthoDB" id="2011769at2759"/>
<dbReference type="GO" id="GO:0005525">
    <property type="term" value="F:GTP binding"/>
    <property type="evidence" value="ECO:0007669"/>
    <property type="project" value="UniProtKB-KW"/>
</dbReference>
<evidence type="ECO:0000256" key="5">
    <source>
        <dbReference type="RuleBase" id="RU003925"/>
    </source>
</evidence>
<sequence length="247" mass="28339">MHWRYLKSWVELLWYKVASFFLFQKELSIAVIGLQNSGKTTFVRLLSGQPFEGDTVPTLGVQMDQFALGNNSIKVYDLAGQTRFQPLWERCFDKADLIVYMIDLSDVAALEESFAKLIRVIQMTNDDKIPLLIIGNKTDVIPDPPMSREYLTKYLPETLLNDYNYETIEKCKLEKTNLHQLKNVEVLSKQLGLDLRNHVLHIPLQCEDSAWGVPTEPLPLDRDVAIFTVSCKTGGFIQDVIDWIVQI</sequence>
<feature type="binding site" evidence="3">
    <location>
        <begin position="136"/>
        <end position="139"/>
    </location>
    <ligand>
        <name>GTP</name>
        <dbReference type="ChEBI" id="CHEBI:37565"/>
    </ligand>
</feature>
<keyword evidence="7" id="KW-1185">Reference proteome</keyword>
<dbReference type="Gene3D" id="3.40.50.300">
    <property type="entry name" value="P-loop containing nucleotide triphosphate hydrolases"/>
    <property type="match status" value="1"/>
</dbReference>
<proteinExistence type="inferred from homology"/>
<gene>
    <name evidence="6" type="ORF">BN860_10088g</name>
</gene>
<dbReference type="GO" id="GO:0098852">
    <property type="term" value="C:lytic vacuole membrane"/>
    <property type="evidence" value="ECO:0007669"/>
    <property type="project" value="TreeGrafter"/>
</dbReference>
<feature type="binding site" evidence="4">
    <location>
        <position position="40"/>
    </location>
    <ligand>
        <name>Mg(2+)</name>
        <dbReference type="ChEBI" id="CHEBI:18420"/>
    </ligand>
</feature>
<keyword evidence="4" id="KW-0479">Metal-binding</keyword>
<evidence type="ECO:0000256" key="2">
    <source>
        <dbReference type="ARBA" id="ARBA00023134"/>
    </source>
</evidence>
<dbReference type="PANTHER" id="PTHR45732">
    <property type="entry name" value="ADP-RIBOSYLATION FACTOR-LIKE PROTEIN 8"/>
    <property type="match status" value="1"/>
</dbReference>
<evidence type="ECO:0000313" key="6">
    <source>
        <dbReference type="EMBL" id="CDF89139.1"/>
    </source>
</evidence>
<name>A0A8J2T5T9_ZYGB2</name>
<evidence type="ECO:0000256" key="4">
    <source>
        <dbReference type="PIRSR" id="PIRSR606689-2"/>
    </source>
</evidence>
<dbReference type="PROSITE" id="PS51417">
    <property type="entry name" value="ARF"/>
    <property type="match status" value="1"/>
</dbReference>
<protein>
    <submittedName>
        <fullName evidence="6">ZYBA0S03-10088g1_1</fullName>
    </submittedName>
</protein>
<dbReference type="NCBIfam" id="TIGR00231">
    <property type="entry name" value="small_GTP"/>
    <property type="match status" value="1"/>
</dbReference>
<reference evidence="7" key="1">
    <citation type="journal article" date="2013" name="Genome Announc.">
        <title>Genome sequence of the food spoilage yeast Zygosaccharomyces bailii CLIB 213(T).</title>
        <authorList>
            <person name="Galeote V."/>
            <person name="Bigey F."/>
            <person name="Devillers H."/>
            <person name="Neuveglise C."/>
            <person name="Dequin S."/>
        </authorList>
    </citation>
    <scope>NUCLEOTIDE SEQUENCE [LARGE SCALE GENOMIC DNA]</scope>
    <source>
        <strain evidence="7">CLIB 213 / ATCC 58445 / CBS 680 / CCRC 21525 / NBRC 1098 / NCYC 1416 / NRRL Y-2227</strain>
    </source>
</reference>
<keyword evidence="1 3" id="KW-0547">Nucleotide-binding</keyword>